<dbReference type="Proteomes" id="UP000616885">
    <property type="component" value="Unassembled WGS sequence"/>
</dbReference>
<organism evidence="1 2">
    <name type="scientific">Bionectria ochroleuca</name>
    <name type="common">Gliocladium roseum</name>
    <dbReference type="NCBI Taxonomy" id="29856"/>
    <lineage>
        <taxon>Eukaryota</taxon>
        <taxon>Fungi</taxon>
        <taxon>Dikarya</taxon>
        <taxon>Ascomycota</taxon>
        <taxon>Pezizomycotina</taxon>
        <taxon>Sordariomycetes</taxon>
        <taxon>Hypocreomycetidae</taxon>
        <taxon>Hypocreales</taxon>
        <taxon>Bionectriaceae</taxon>
        <taxon>Clonostachys</taxon>
    </lineage>
</organism>
<comment type="caution">
    <text evidence="1">The sequence shown here is derived from an EMBL/GenBank/DDBJ whole genome shotgun (WGS) entry which is preliminary data.</text>
</comment>
<evidence type="ECO:0000313" key="2">
    <source>
        <dbReference type="Proteomes" id="UP000616885"/>
    </source>
</evidence>
<dbReference type="EMBL" id="JADCTT010000004">
    <property type="protein sequence ID" value="KAF9753354.1"/>
    <property type="molecule type" value="Genomic_DNA"/>
</dbReference>
<proteinExistence type="predicted"/>
<dbReference type="AlphaFoldDB" id="A0A8H7NCI5"/>
<protein>
    <submittedName>
        <fullName evidence="1">Uncharacterized protein</fullName>
    </submittedName>
</protein>
<sequence>MVAAEAPYKQSIERRQTTPGFGADSSLKRGMLEGARETCEPVRLIDIQPISAEALPQYLASGLIFPASSLLSCFTVLNFPPFPFVYISFSFVSRPNQSHVLFDISRLLNRLRPILSEFRQSGTARWPRPCGFYRRRDHALNQDLSRLTYLDTVDV</sequence>
<accession>A0A8H7NCI5</accession>
<evidence type="ECO:0000313" key="1">
    <source>
        <dbReference type="EMBL" id="KAF9753354.1"/>
    </source>
</evidence>
<gene>
    <name evidence="1" type="ORF">IM811_012112</name>
</gene>
<name>A0A8H7NCI5_BIOOC</name>
<reference evidence="1" key="1">
    <citation type="submission" date="2020-10" db="EMBL/GenBank/DDBJ databases">
        <title>High-Quality Genome Resource of Clonostachys rosea strain S41 by Oxford Nanopore Long-Read Sequencing.</title>
        <authorList>
            <person name="Wang H."/>
        </authorList>
    </citation>
    <scope>NUCLEOTIDE SEQUENCE</scope>
    <source>
        <strain evidence="1">S41</strain>
    </source>
</reference>